<evidence type="ECO:0000313" key="2">
    <source>
        <dbReference type="Proteomes" id="UP000026907"/>
    </source>
</evidence>
<dbReference type="KEGG" id="vg:19486864"/>
<accession>A0A023MHT9</accession>
<dbReference type="Proteomes" id="UP000026907">
    <property type="component" value="Segment"/>
</dbReference>
<dbReference type="EMBL" id="KJ190158">
    <property type="protein sequence ID" value="AHN83727.1"/>
    <property type="molecule type" value="Genomic_DNA"/>
</dbReference>
<keyword evidence="2" id="KW-1185">Reference proteome</keyword>
<name>A0A023MHT9_9CAUD</name>
<dbReference type="RefSeq" id="YP_009031048.1">
    <property type="nucleotide sequence ID" value="NC_024134.1"/>
</dbReference>
<proteinExistence type="predicted"/>
<reference evidence="1 2" key="1">
    <citation type="journal article" date="2014" name="Genome Announc.">
        <title>Complete Genome Sequences of Two Escherichia coli O157:H7 Phages Effective in Limiting Contamination of Food Products.</title>
        <authorList>
            <person name="Hong Y."/>
            <person name="Pan Y."/>
            <person name="Harman N.J."/>
            <person name="Ebner P.D."/>
        </authorList>
    </citation>
    <scope>NUCLEOTIDE SEQUENCE [LARGE SCALE GENOMIC DNA]</scope>
</reference>
<dbReference type="GeneID" id="19486864"/>
<evidence type="ECO:0000313" key="1">
    <source>
        <dbReference type="EMBL" id="AHN83727.1"/>
    </source>
</evidence>
<sequence length="131" mass="14962">MVSLYRVEYSSDTVYNVRSKDRSDRVQEMYVLADSPLSAAFKAGALASRWKFEGGSFYEETLEDSVVISSVEVSDDYEGKKFVMRHPHSNIAYYWDVLNNEWTPDLQKATVLTPFLADKFPPEGNLSALFQ</sequence>
<organism evidence="1 2">
    <name type="scientific">Escherichia phage FFH2</name>
    <dbReference type="NCBI Taxonomy" id="1446490"/>
    <lineage>
        <taxon>Viruses</taxon>
        <taxon>Duplodnaviria</taxon>
        <taxon>Heunggongvirae</taxon>
        <taxon>Uroviricota</taxon>
        <taxon>Caudoviricetes</taxon>
        <taxon>Vequintavirinae</taxon>
        <taxon>Vequintavirus</taxon>
        <taxon>Vequintavirus PDX</taxon>
        <taxon>Vequintavirus FFH2</taxon>
    </lineage>
</organism>
<protein>
    <submittedName>
        <fullName evidence="1">Uncharacterized protein</fullName>
    </submittedName>
</protein>